<sequence length="280" mass="32924">MSEGIVKISEDRLLAYRKAEIAELAEAIALRFYNGSIIHPELIAKEQGITFSYNNYKDSFDGLLEHHSGRFHIYINLNRLRGENNPRIRYTFAHELGHYFIDEHRNALKSGKTPSHPSFNGLVAKNPVEREADYFASCLLMPEKLFRKQCFRRPLDPKLFEDLAKYFETSISSVIFRYFELNLFPMLIIKVINGLIDWKMPSKDFKYKYLPKKGAPVPPTTAAGEYFNIGKKYLEKQLLWPDDWFKDFNISKDEQLFEKCYYLSETSVMSVIWKREKGMR</sequence>
<evidence type="ECO:0000313" key="2">
    <source>
        <dbReference type="EMBL" id="SDF44426.1"/>
    </source>
</evidence>
<dbReference type="AlphaFoldDB" id="A0A1G7L4Z5"/>
<dbReference type="OrthoDB" id="9794834at2"/>
<dbReference type="InterPro" id="IPR052345">
    <property type="entry name" value="Rad_response_metalloprotease"/>
</dbReference>
<organism evidence="2 3">
    <name type="scientific">Mucilaginibacter pineti</name>
    <dbReference type="NCBI Taxonomy" id="1391627"/>
    <lineage>
        <taxon>Bacteria</taxon>
        <taxon>Pseudomonadati</taxon>
        <taxon>Bacteroidota</taxon>
        <taxon>Sphingobacteriia</taxon>
        <taxon>Sphingobacteriales</taxon>
        <taxon>Sphingobacteriaceae</taxon>
        <taxon>Mucilaginibacter</taxon>
    </lineage>
</organism>
<dbReference type="STRING" id="1391627.SAMN05216464_11836"/>
<protein>
    <recommendedName>
        <fullName evidence="1">IrrE N-terminal-like domain-containing protein</fullName>
    </recommendedName>
</protein>
<dbReference type="Gene3D" id="1.10.10.2910">
    <property type="match status" value="1"/>
</dbReference>
<dbReference type="Pfam" id="PF06114">
    <property type="entry name" value="Peptidase_M78"/>
    <property type="match status" value="1"/>
</dbReference>
<gene>
    <name evidence="2" type="ORF">SAMN05216464_11836</name>
</gene>
<dbReference type="PANTHER" id="PTHR43236:SF1">
    <property type="entry name" value="BLL7220 PROTEIN"/>
    <property type="match status" value="1"/>
</dbReference>
<dbReference type="EMBL" id="FNAI01000018">
    <property type="protein sequence ID" value="SDF44426.1"/>
    <property type="molecule type" value="Genomic_DNA"/>
</dbReference>
<evidence type="ECO:0000313" key="3">
    <source>
        <dbReference type="Proteomes" id="UP000199072"/>
    </source>
</evidence>
<name>A0A1G7L4Z5_9SPHI</name>
<accession>A0A1G7L4Z5</accession>
<dbReference type="Proteomes" id="UP000199072">
    <property type="component" value="Unassembled WGS sequence"/>
</dbReference>
<evidence type="ECO:0000259" key="1">
    <source>
        <dbReference type="Pfam" id="PF06114"/>
    </source>
</evidence>
<dbReference type="PANTHER" id="PTHR43236">
    <property type="entry name" value="ANTITOXIN HIGA1"/>
    <property type="match status" value="1"/>
</dbReference>
<proteinExistence type="predicted"/>
<reference evidence="2 3" key="1">
    <citation type="submission" date="2016-10" db="EMBL/GenBank/DDBJ databases">
        <authorList>
            <person name="de Groot N.N."/>
        </authorList>
    </citation>
    <scope>NUCLEOTIDE SEQUENCE [LARGE SCALE GENOMIC DNA]</scope>
    <source>
        <strain evidence="2 3">47C3B</strain>
    </source>
</reference>
<keyword evidence="3" id="KW-1185">Reference proteome</keyword>
<dbReference type="InterPro" id="IPR010359">
    <property type="entry name" value="IrrE_HExxH"/>
</dbReference>
<feature type="domain" description="IrrE N-terminal-like" evidence="1">
    <location>
        <begin position="83"/>
        <end position="177"/>
    </location>
</feature>
<dbReference type="RefSeq" id="WP_091155428.1">
    <property type="nucleotide sequence ID" value="NZ_FNAI01000018.1"/>
</dbReference>